<dbReference type="AlphaFoldDB" id="A0A5N4CGD9"/>
<gene>
    <name evidence="4" type="ORF">Cadr_000022985</name>
</gene>
<protein>
    <submittedName>
        <fullName evidence="4">Tonsoku-like protein</fullName>
    </submittedName>
</protein>
<sequence>MSLDRELRQLSKAKAKAQRSGQLREEAALCHQLGELLASHGCYAEALQEHQQELQLLETTDDPLGCAVAHRKIGERLAEMEDYSAALQHQHRYLELAHSLSNYIEQQRAWATIGRTHLDIYDHHQSQDALLQAQTAFEKSLAIVEEKLEGTLAKRELSEMRTRLYLNLGLTFESLQEMALCNAYFKKSIFLAE</sequence>
<keyword evidence="3" id="KW-0539">Nucleus</keyword>
<evidence type="ECO:0000256" key="2">
    <source>
        <dbReference type="ARBA" id="ARBA00022737"/>
    </source>
</evidence>
<comment type="caution">
    <text evidence="4">The sequence shown here is derived from an EMBL/GenBank/DDBJ whole genome shotgun (WGS) entry which is preliminary data.</text>
</comment>
<dbReference type="InterPro" id="IPR011990">
    <property type="entry name" value="TPR-like_helical_dom_sf"/>
</dbReference>
<evidence type="ECO:0000313" key="4">
    <source>
        <dbReference type="EMBL" id="KAB1257922.1"/>
    </source>
</evidence>
<dbReference type="InterPro" id="IPR052311">
    <property type="entry name" value="MMS22L-TONSL_complex_comp"/>
</dbReference>
<keyword evidence="5" id="KW-1185">Reference proteome</keyword>
<keyword evidence="2" id="KW-0677">Repeat</keyword>
<comment type="subcellular location">
    <subcellularLocation>
        <location evidence="1">Nucleus</location>
    </subcellularLocation>
</comment>
<evidence type="ECO:0000256" key="1">
    <source>
        <dbReference type="ARBA" id="ARBA00004123"/>
    </source>
</evidence>
<accession>A0A5N4CGD9</accession>
<dbReference type="PANTHER" id="PTHR46358">
    <property type="entry name" value="TONSOKU-LIKE PROTEIN"/>
    <property type="match status" value="1"/>
</dbReference>
<dbReference type="Gene3D" id="1.25.40.10">
    <property type="entry name" value="Tetratricopeptide repeat domain"/>
    <property type="match status" value="1"/>
</dbReference>
<evidence type="ECO:0000256" key="3">
    <source>
        <dbReference type="ARBA" id="ARBA00023242"/>
    </source>
</evidence>
<dbReference type="Proteomes" id="UP000299084">
    <property type="component" value="Unassembled WGS sequence"/>
</dbReference>
<name>A0A5N4CGD9_CAMDR</name>
<dbReference type="GO" id="GO:0043596">
    <property type="term" value="C:nuclear replication fork"/>
    <property type="evidence" value="ECO:0007669"/>
    <property type="project" value="TreeGrafter"/>
</dbReference>
<dbReference type="GO" id="GO:0000724">
    <property type="term" value="P:double-strand break repair via homologous recombination"/>
    <property type="evidence" value="ECO:0007669"/>
    <property type="project" value="TreeGrafter"/>
</dbReference>
<evidence type="ECO:0000313" key="5">
    <source>
        <dbReference type="Proteomes" id="UP000299084"/>
    </source>
</evidence>
<organism evidence="4 5">
    <name type="scientific">Camelus dromedarius</name>
    <name type="common">Dromedary</name>
    <name type="synonym">Arabian camel</name>
    <dbReference type="NCBI Taxonomy" id="9838"/>
    <lineage>
        <taxon>Eukaryota</taxon>
        <taxon>Metazoa</taxon>
        <taxon>Chordata</taxon>
        <taxon>Craniata</taxon>
        <taxon>Vertebrata</taxon>
        <taxon>Euteleostomi</taxon>
        <taxon>Mammalia</taxon>
        <taxon>Eutheria</taxon>
        <taxon>Laurasiatheria</taxon>
        <taxon>Artiodactyla</taxon>
        <taxon>Tylopoda</taxon>
        <taxon>Camelidae</taxon>
        <taxon>Camelus</taxon>
    </lineage>
</organism>
<dbReference type="EMBL" id="JWIN03000025">
    <property type="protein sequence ID" value="KAB1257922.1"/>
    <property type="molecule type" value="Genomic_DNA"/>
</dbReference>
<reference evidence="4 5" key="1">
    <citation type="journal article" date="2019" name="Mol. Ecol. Resour.">
        <title>Improving Illumina assemblies with Hi-C and long reads: an example with the North African dromedary.</title>
        <authorList>
            <person name="Elbers J.P."/>
            <person name="Rogers M.F."/>
            <person name="Perelman P.L."/>
            <person name="Proskuryakova A.A."/>
            <person name="Serdyukova N.A."/>
            <person name="Johnson W.E."/>
            <person name="Horin P."/>
            <person name="Corander J."/>
            <person name="Murphy D."/>
            <person name="Burger P.A."/>
        </authorList>
    </citation>
    <scope>NUCLEOTIDE SEQUENCE [LARGE SCALE GENOMIC DNA]</scope>
    <source>
        <strain evidence="4">Drom800</strain>
        <tissue evidence="4">Blood</tissue>
    </source>
</reference>
<dbReference type="PANTHER" id="PTHR46358:SF1">
    <property type="entry name" value="TONSOKU-LIKE PROTEIN"/>
    <property type="match status" value="1"/>
</dbReference>
<proteinExistence type="predicted"/>
<dbReference type="GO" id="GO:0031297">
    <property type="term" value="P:replication fork processing"/>
    <property type="evidence" value="ECO:0007669"/>
    <property type="project" value="TreeGrafter"/>
</dbReference>
<dbReference type="SUPFAM" id="SSF48452">
    <property type="entry name" value="TPR-like"/>
    <property type="match status" value="1"/>
</dbReference>